<proteinExistence type="predicted"/>
<dbReference type="InterPro" id="IPR014914">
    <property type="entry name" value="RES_dom"/>
</dbReference>
<organism evidence="2 3">
    <name type="scientific">Paremcibacter congregatus</name>
    <dbReference type="NCBI Taxonomy" id="2043170"/>
    <lineage>
        <taxon>Bacteria</taxon>
        <taxon>Pseudomonadati</taxon>
        <taxon>Pseudomonadota</taxon>
        <taxon>Alphaproteobacteria</taxon>
        <taxon>Emcibacterales</taxon>
        <taxon>Emcibacteraceae</taxon>
        <taxon>Paremcibacter</taxon>
    </lineage>
</organism>
<evidence type="ECO:0000313" key="2">
    <source>
        <dbReference type="EMBL" id="PHZ83861.1"/>
    </source>
</evidence>
<evidence type="ECO:0000259" key="1">
    <source>
        <dbReference type="SMART" id="SM00953"/>
    </source>
</evidence>
<feature type="domain" description="RES" evidence="1">
    <location>
        <begin position="77"/>
        <end position="214"/>
    </location>
</feature>
<sequence length="255" mass="28814">MPFVEKFNLPSIDLIKTAIVSKIRGIAWRVVESQEEIATLELVDTLEEQAILEGLLEKSKPPLPENCRDLDYLLATPFRYPPLKWGSRFGRKHEPSLFYGSENIPTALAETAYYRVLFWTGMAEPPPSGTLKTQHTIYSTKYDCSAGLYLNKPPFEEYQDLLQHPQDYSGSQKLGTIMRELGVDGFQFISARCPNKGLNIALFTPYALAAKRPDEKQNWICETSEQHIMFSGQGVLFKFNVEGFQIDGKAPLPAS</sequence>
<dbReference type="InParanoid" id="A0A2G4YNF7"/>
<protein>
    <recommendedName>
        <fullName evidence="1">RES domain-containing protein</fullName>
    </recommendedName>
</protein>
<gene>
    <name evidence="2" type="ORF">CRD36_16050</name>
</gene>
<dbReference type="EMBL" id="PDEM01000031">
    <property type="protein sequence ID" value="PHZ83861.1"/>
    <property type="molecule type" value="Genomic_DNA"/>
</dbReference>
<dbReference type="Proteomes" id="UP000229730">
    <property type="component" value="Unassembled WGS sequence"/>
</dbReference>
<reference evidence="2 3" key="1">
    <citation type="submission" date="2017-10" db="EMBL/GenBank/DDBJ databases">
        <title>Frigbacter circumglobatus gen. nov. sp. nov., isolated from sediment cultured in situ.</title>
        <authorList>
            <person name="Zhao Z."/>
        </authorList>
    </citation>
    <scope>NUCLEOTIDE SEQUENCE [LARGE SCALE GENOMIC DNA]</scope>
    <source>
        <strain evidence="2 3">ZYL</strain>
    </source>
</reference>
<dbReference type="SMART" id="SM00953">
    <property type="entry name" value="RES"/>
    <property type="match status" value="1"/>
</dbReference>
<evidence type="ECO:0000313" key="3">
    <source>
        <dbReference type="Proteomes" id="UP000229730"/>
    </source>
</evidence>
<dbReference type="Pfam" id="PF08808">
    <property type="entry name" value="RES"/>
    <property type="match status" value="1"/>
</dbReference>
<comment type="caution">
    <text evidence="2">The sequence shown here is derived from an EMBL/GenBank/DDBJ whole genome shotgun (WGS) entry which is preliminary data.</text>
</comment>
<keyword evidence="3" id="KW-1185">Reference proteome</keyword>
<dbReference type="OrthoDB" id="7300555at2"/>
<accession>A0A2G4YNF7</accession>
<dbReference type="AlphaFoldDB" id="A0A2G4YNF7"/>
<name>A0A2G4YNF7_9PROT</name>